<reference evidence="1 2" key="1">
    <citation type="submission" date="2017-10" db="EMBL/GenBank/DDBJ databases">
        <title>Sequencing the genomes of 1000 actinobacteria strains.</title>
        <authorList>
            <person name="Klenk H.-P."/>
        </authorList>
    </citation>
    <scope>NUCLEOTIDE SEQUENCE [LARGE SCALE GENOMIC DNA]</scope>
    <source>
        <strain evidence="1 2">DSM 46092</strain>
    </source>
</reference>
<keyword evidence="2" id="KW-1185">Reference proteome</keyword>
<dbReference type="SMART" id="SM00855">
    <property type="entry name" value="PGAM"/>
    <property type="match status" value="1"/>
</dbReference>
<dbReference type="InterPro" id="IPR050275">
    <property type="entry name" value="PGM_Phosphatase"/>
</dbReference>
<protein>
    <submittedName>
        <fullName evidence="1">Putative phosphoglycerate mutase</fullName>
    </submittedName>
</protein>
<dbReference type="GO" id="GO:0005737">
    <property type="term" value="C:cytoplasm"/>
    <property type="evidence" value="ECO:0007669"/>
    <property type="project" value="TreeGrafter"/>
</dbReference>
<dbReference type="GO" id="GO:0016791">
    <property type="term" value="F:phosphatase activity"/>
    <property type="evidence" value="ECO:0007669"/>
    <property type="project" value="TreeGrafter"/>
</dbReference>
<dbReference type="Proteomes" id="UP000243542">
    <property type="component" value="Unassembled WGS sequence"/>
</dbReference>
<dbReference type="CDD" id="cd07067">
    <property type="entry name" value="HP_PGM_like"/>
    <property type="match status" value="1"/>
</dbReference>
<dbReference type="EMBL" id="PDJK01000002">
    <property type="protein sequence ID" value="PFG50781.1"/>
    <property type="molecule type" value="Genomic_DNA"/>
</dbReference>
<dbReference type="AlphaFoldDB" id="A0A2A9FJ64"/>
<dbReference type="InterPro" id="IPR013078">
    <property type="entry name" value="His_Pase_superF_clade-1"/>
</dbReference>
<evidence type="ECO:0000313" key="2">
    <source>
        <dbReference type="Proteomes" id="UP000243542"/>
    </source>
</evidence>
<name>A0A2A9FJ64_9PSEU</name>
<accession>A0A2A9FJ64</accession>
<sequence>MTTPEQEIEYRQHRFTPPPGSTEIFLVRHGESMPAKASAPFELLDGQADPDLAPEGREHAARVARRLAGERLDALYVTTLRRTVQTAAPLAEKLGITPAVEPDLREIYLGHWEKNGLFRKHTAEGHPIVRRLWTEQRWDVVPGAESDEAFGCRIRAALTRIAAANPDRRVAVFTHGGVIGEAFAQATRALDRFAFLGADNGSVSHLVLHGENWLVRRFNDTAHLAAPLG</sequence>
<evidence type="ECO:0000313" key="1">
    <source>
        <dbReference type="EMBL" id="PFG50781.1"/>
    </source>
</evidence>
<dbReference type="RefSeq" id="WP_098514449.1">
    <property type="nucleotide sequence ID" value="NZ_JBIAKZ010000027.1"/>
</dbReference>
<dbReference type="Gene3D" id="3.40.50.1240">
    <property type="entry name" value="Phosphoglycerate mutase-like"/>
    <property type="match status" value="1"/>
</dbReference>
<proteinExistence type="predicted"/>
<organism evidence="1 2">
    <name type="scientific">Amycolatopsis sulphurea</name>
    <dbReference type="NCBI Taxonomy" id="76022"/>
    <lineage>
        <taxon>Bacteria</taxon>
        <taxon>Bacillati</taxon>
        <taxon>Actinomycetota</taxon>
        <taxon>Actinomycetes</taxon>
        <taxon>Pseudonocardiales</taxon>
        <taxon>Pseudonocardiaceae</taxon>
        <taxon>Amycolatopsis</taxon>
    </lineage>
</organism>
<gene>
    <name evidence="1" type="ORF">ATK36_6032</name>
</gene>
<dbReference type="Pfam" id="PF00300">
    <property type="entry name" value="His_Phos_1"/>
    <property type="match status" value="1"/>
</dbReference>
<dbReference type="PANTHER" id="PTHR48100">
    <property type="entry name" value="BROAD-SPECIFICITY PHOSPHATASE YOR283W-RELATED"/>
    <property type="match status" value="1"/>
</dbReference>
<dbReference type="InterPro" id="IPR029033">
    <property type="entry name" value="His_PPase_superfam"/>
</dbReference>
<dbReference type="PANTHER" id="PTHR48100:SF1">
    <property type="entry name" value="HISTIDINE PHOSPHATASE FAMILY PROTEIN-RELATED"/>
    <property type="match status" value="1"/>
</dbReference>
<comment type="caution">
    <text evidence="1">The sequence shown here is derived from an EMBL/GenBank/DDBJ whole genome shotgun (WGS) entry which is preliminary data.</text>
</comment>
<dbReference type="SUPFAM" id="SSF53254">
    <property type="entry name" value="Phosphoglycerate mutase-like"/>
    <property type="match status" value="1"/>
</dbReference>